<dbReference type="RefSeq" id="WP_074210389.1">
    <property type="nucleotide sequence ID" value="NZ_BJOI01000007.1"/>
</dbReference>
<evidence type="ECO:0000256" key="1">
    <source>
        <dbReference type="SAM" id="Coils"/>
    </source>
</evidence>
<sequence length="356" mass="39931">MSVASNSIQTPPSQPAHGHNSLAPVQWLSALHGIQPLSQLTLLGAGGGQDGVLIWAHGLAIEKVSLVEASQQQFQRLSAKWQAAQPQWKLHNVVMDAGVDKADTFYIASNSSESGFLAPKTLTHLWPNITEKESQPCEPVTMAEWAKMHWQSSGQWLFIDYFCDASLLTTYAAEFQKVDVLGVRISTHEALPKSITAAAWELALKKAGFQILSRECERHPHIEQWLCVKRFECEAVEAKAALSKTKSELDDVKQKLENTQTWFKSCKHQAMEYEKKIVSLEALLESANKEMARIREQSSQLEEMKNSLNQLVIQVSEGFMVQSEQRRQAANALGQHVTKMFKEFNAQESSKEKDNL</sequence>
<gene>
    <name evidence="2" type="ORF">SAMN05878438_1900</name>
</gene>
<evidence type="ECO:0000313" key="2">
    <source>
        <dbReference type="EMBL" id="SIN66064.1"/>
    </source>
</evidence>
<proteinExistence type="predicted"/>
<evidence type="ECO:0000313" key="3">
    <source>
        <dbReference type="Proteomes" id="UP000185024"/>
    </source>
</evidence>
<accession>A0A1N6CRH5</accession>
<dbReference type="EMBL" id="FSQX01000001">
    <property type="protein sequence ID" value="SIN66064.1"/>
    <property type="molecule type" value="Genomic_DNA"/>
</dbReference>
<reference evidence="2 3" key="1">
    <citation type="submission" date="2016-11" db="EMBL/GenBank/DDBJ databases">
        <authorList>
            <person name="Jaros S."/>
            <person name="Januszkiewicz K."/>
            <person name="Wedrychowicz H."/>
        </authorList>
    </citation>
    <scope>NUCLEOTIDE SEQUENCE [LARGE SCALE GENOMIC DNA]</scope>
    <source>
        <strain evidence="2 3">ACAM 239</strain>
    </source>
</reference>
<dbReference type="Proteomes" id="UP000185024">
    <property type="component" value="Unassembled WGS sequence"/>
</dbReference>
<protein>
    <submittedName>
        <fullName evidence="2">Uncharacterized protein</fullName>
    </submittedName>
</protein>
<dbReference type="AlphaFoldDB" id="A0A1N6CRH5"/>
<feature type="coiled-coil region" evidence="1">
    <location>
        <begin position="228"/>
        <end position="314"/>
    </location>
</feature>
<organism evidence="2 3">
    <name type="scientific">Vreelandella aquamarina</name>
    <dbReference type="NCBI Taxonomy" id="77097"/>
    <lineage>
        <taxon>Bacteria</taxon>
        <taxon>Pseudomonadati</taxon>
        <taxon>Pseudomonadota</taxon>
        <taxon>Gammaproteobacteria</taxon>
        <taxon>Oceanospirillales</taxon>
        <taxon>Halomonadaceae</taxon>
        <taxon>Vreelandella</taxon>
    </lineage>
</organism>
<keyword evidence="1" id="KW-0175">Coiled coil</keyword>
<name>A0A1N6CRH5_9GAMM</name>
<dbReference type="GeneID" id="97275887"/>